<comment type="caution">
    <text evidence="1">The sequence shown here is derived from an EMBL/GenBank/DDBJ whole genome shotgun (WGS) entry which is preliminary data.</text>
</comment>
<sequence length="115" mass="12521">MGIARTSYVCPPCRASWKRGFPEPGEAGRTRVCPRCAEPLIHAGSVFAAPARRDDEGWRVLTVLLNAGVRFRTSGCDGRGAGYRPRTVREVRERLAYAGRTGTPVAEALVLPELP</sequence>
<gene>
    <name evidence="1" type="ORF">AB0D95_20715</name>
</gene>
<keyword evidence="2" id="KW-1185">Reference proteome</keyword>
<name>A0ABV3ETW5_9ACTN</name>
<organism evidence="1 2">
    <name type="scientific">Streptomyces chilikensis</name>
    <dbReference type="NCBI Taxonomy" id="1194079"/>
    <lineage>
        <taxon>Bacteria</taxon>
        <taxon>Bacillati</taxon>
        <taxon>Actinomycetota</taxon>
        <taxon>Actinomycetes</taxon>
        <taxon>Kitasatosporales</taxon>
        <taxon>Streptomycetaceae</taxon>
        <taxon>Streptomyces</taxon>
    </lineage>
</organism>
<proteinExistence type="predicted"/>
<dbReference type="EMBL" id="JBEZNA010000052">
    <property type="protein sequence ID" value="MEU9579662.1"/>
    <property type="molecule type" value="Genomic_DNA"/>
</dbReference>
<protein>
    <submittedName>
        <fullName evidence="1">Deoxyxylulose-5-phosphate synthase</fullName>
    </submittedName>
</protein>
<dbReference type="Proteomes" id="UP001551584">
    <property type="component" value="Unassembled WGS sequence"/>
</dbReference>
<evidence type="ECO:0000313" key="2">
    <source>
        <dbReference type="Proteomes" id="UP001551584"/>
    </source>
</evidence>
<reference evidence="1 2" key="1">
    <citation type="submission" date="2024-06" db="EMBL/GenBank/DDBJ databases">
        <title>The Natural Products Discovery Center: Release of the First 8490 Sequenced Strains for Exploring Actinobacteria Biosynthetic Diversity.</title>
        <authorList>
            <person name="Kalkreuter E."/>
            <person name="Kautsar S.A."/>
            <person name="Yang D."/>
            <person name="Bader C.D."/>
            <person name="Teijaro C.N."/>
            <person name="Fluegel L."/>
            <person name="Davis C.M."/>
            <person name="Simpson J.R."/>
            <person name="Lauterbach L."/>
            <person name="Steele A.D."/>
            <person name="Gui C."/>
            <person name="Meng S."/>
            <person name="Li G."/>
            <person name="Viehrig K."/>
            <person name="Ye F."/>
            <person name="Su P."/>
            <person name="Kiefer A.F."/>
            <person name="Nichols A."/>
            <person name="Cepeda A.J."/>
            <person name="Yan W."/>
            <person name="Fan B."/>
            <person name="Jiang Y."/>
            <person name="Adhikari A."/>
            <person name="Zheng C.-J."/>
            <person name="Schuster L."/>
            <person name="Cowan T.M."/>
            <person name="Smanski M.J."/>
            <person name="Chevrette M.G."/>
            <person name="De Carvalho L.P.S."/>
            <person name="Shen B."/>
        </authorList>
    </citation>
    <scope>NUCLEOTIDE SEQUENCE [LARGE SCALE GENOMIC DNA]</scope>
    <source>
        <strain evidence="1 2">NPDC048117</strain>
    </source>
</reference>
<dbReference type="RefSeq" id="WP_166020436.1">
    <property type="nucleotide sequence ID" value="NZ_JBEZNA010000052.1"/>
</dbReference>
<evidence type="ECO:0000313" key="1">
    <source>
        <dbReference type="EMBL" id="MEU9579662.1"/>
    </source>
</evidence>
<accession>A0ABV3ETW5</accession>